<evidence type="ECO:0000259" key="1">
    <source>
        <dbReference type="Pfam" id="PF00557"/>
    </source>
</evidence>
<keyword evidence="2" id="KW-0031">Aminopeptidase</keyword>
<reference evidence="2 3" key="1">
    <citation type="submission" date="2018-03" db="EMBL/GenBank/DDBJ databases">
        <title>Phenotypic and genomic properties of Cyclonatronum proteinivorum gen. nov., sp. nov., a haloalkaliphilic bacteroidete from soda lakes possessing Na+-translocating rhodopsin.</title>
        <authorList>
            <person name="Toshchakov S.V."/>
            <person name="Korzhenkov A."/>
            <person name="Samarov N.I."/>
            <person name="Kublanov I.V."/>
            <person name="Muntyan M.S."/>
            <person name="Sorokin D.Y."/>
        </authorList>
    </citation>
    <scope>NUCLEOTIDE SEQUENCE [LARGE SCALE GENOMIC DNA]</scope>
    <source>
        <strain evidence="2 3">Omega</strain>
    </source>
</reference>
<dbReference type="Pfam" id="PF00557">
    <property type="entry name" value="Peptidase_M24"/>
    <property type="match status" value="1"/>
</dbReference>
<dbReference type="GO" id="GO:0004177">
    <property type="term" value="F:aminopeptidase activity"/>
    <property type="evidence" value="ECO:0007669"/>
    <property type="project" value="UniProtKB-KW"/>
</dbReference>
<keyword evidence="3" id="KW-1185">Reference proteome</keyword>
<dbReference type="Gene3D" id="3.90.230.10">
    <property type="entry name" value="Creatinase/methionine aminopeptidase superfamily"/>
    <property type="match status" value="1"/>
</dbReference>
<proteinExistence type="predicted"/>
<keyword evidence="2" id="KW-0378">Hydrolase</keyword>
<dbReference type="InterPro" id="IPR050659">
    <property type="entry name" value="Peptidase_M24B"/>
</dbReference>
<gene>
    <name evidence="2" type="ORF">CYPRO_0007</name>
</gene>
<keyword evidence="2" id="KW-0645">Protease</keyword>
<dbReference type="PANTHER" id="PTHR46112:SF8">
    <property type="entry name" value="CYTOPLASMIC PEPTIDASE PEPQ-RELATED"/>
    <property type="match status" value="1"/>
</dbReference>
<organism evidence="2 3">
    <name type="scientific">Cyclonatronum proteinivorum</name>
    <dbReference type="NCBI Taxonomy" id="1457365"/>
    <lineage>
        <taxon>Bacteria</taxon>
        <taxon>Pseudomonadati</taxon>
        <taxon>Balneolota</taxon>
        <taxon>Balneolia</taxon>
        <taxon>Balneolales</taxon>
        <taxon>Cyclonatronaceae</taxon>
        <taxon>Cyclonatronum</taxon>
    </lineage>
</organism>
<sequence length="479" mass="52601">MHFVGNGNIIQSLITADSDPILFHLKPPKMTSNLKLNLSFSTALLLFILIPVFISSGCTPPENQQESARLFDGPNPWPEIRQERITTLLAPAMERAGVEAWAVVCRSNNNDPLAAHVGCENAVAPAVFAFQLHGDQVFSLAFTPPGEAAALQELALQDSVVVVDYNVGAIRAAAAWLSRSTSGPIALNFSENNAFADGLSHTQFNRLRELLSPSARARMVSSEELVYEWLSVKLPAEVAIMAEAAAVTAQWQHEAYAQVVPGVSTDRDIADFLKAKMREAGVTDAWAPDQNPLVNSGPDRGHAHATDRVIQHGDVIQIDFGIRVYDRWVTDIQRFAYVLQPGETEPPAHIQRYWEVAREGNRRALATMRPGATGLEVDVAQREWLRENGSLEVFWSTGHPVGYQAHDVGPNLGGGQLDREPSPFAFRELREGMVFAFDGFYKWDIEGGTKTISVEEMAVVTADGAEYLTPPQEELILIP</sequence>
<dbReference type="EMBL" id="CP027806">
    <property type="protein sequence ID" value="AXI99296.1"/>
    <property type="molecule type" value="Genomic_DNA"/>
</dbReference>
<dbReference type="InterPro" id="IPR036005">
    <property type="entry name" value="Creatinase/aminopeptidase-like"/>
</dbReference>
<dbReference type="PANTHER" id="PTHR46112">
    <property type="entry name" value="AMINOPEPTIDASE"/>
    <property type="match status" value="1"/>
</dbReference>
<name>A0A345UFP5_9BACT</name>
<dbReference type="AlphaFoldDB" id="A0A345UFP5"/>
<accession>A0A345UFP5</accession>
<dbReference type="InterPro" id="IPR000994">
    <property type="entry name" value="Pept_M24"/>
</dbReference>
<evidence type="ECO:0000313" key="3">
    <source>
        <dbReference type="Proteomes" id="UP000254808"/>
    </source>
</evidence>
<dbReference type="SUPFAM" id="SSF55920">
    <property type="entry name" value="Creatinase/aminopeptidase"/>
    <property type="match status" value="1"/>
</dbReference>
<protein>
    <submittedName>
        <fullName evidence="2">Xaa-Pro aminopeptidase</fullName>
    </submittedName>
</protein>
<dbReference type="KEGG" id="cprv:CYPRO_0007"/>
<evidence type="ECO:0000313" key="2">
    <source>
        <dbReference type="EMBL" id="AXI99296.1"/>
    </source>
</evidence>
<dbReference type="Proteomes" id="UP000254808">
    <property type="component" value="Chromosome"/>
</dbReference>
<feature type="domain" description="Peptidase M24" evidence="1">
    <location>
        <begin position="240"/>
        <end position="462"/>
    </location>
</feature>